<keyword evidence="2" id="KW-0472">Membrane</keyword>
<comment type="similarity">
    <text evidence="2">Belongs to the UPF0161 family.</text>
</comment>
<comment type="subcellular location">
    <subcellularLocation>
        <location evidence="2">Cell membrane</location>
        <topology evidence="2">Peripheral membrane protein</topology>
        <orientation evidence="2">Cytoplasmic side</orientation>
    </subcellularLocation>
</comment>
<dbReference type="Proteomes" id="UP000005096">
    <property type="component" value="Chromosome"/>
</dbReference>
<gene>
    <name evidence="4" type="ORF">Apau_1113</name>
</gene>
<keyword evidence="1 2" id="KW-1003">Cell membrane</keyword>
<keyword evidence="5" id="KW-1185">Reference proteome</keyword>
<dbReference type="NCBIfam" id="TIGR00278">
    <property type="entry name" value="membrane protein insertion efficiency factor YidD"/>
    <property type="match status" value="1"/>
</dbReference>
<dbReference type="PANTHER" id="PTHR33383:SF1">
    <property type="entry name" value="MEMBRANE PROTEIN INSERTION EFFICIENCY FACTOR-RELATED"/>
    <property type="match status" value="1"/>
</dbReference>
<dbReference type="HOGENOM" id="CLU_144811_2_2_0"/>
<sequence length="84" mass="9544">MAMGAVRFYQRWISPLLGDNCRFHPTCSQYMVEALGRFGLLKGLWLGTARILRCGPWHPGGYDPVPEVWPRRGGPPGPRHERGR</sequence>
<dbReference type="HAMAP" id="MF_00386">
    <property type="entry name" value="UPF0161_YidD"/>
    <property type="match status" value="1"/>
</dbReference>
<dbReference type="AlphaFoldDB" id="E3CXH4"/>
<dbReference type="GO" id="GO:0005886">
    <property type="term" value="C:plasma membrane"/>
    <property type="evidence" value="ECO:0007669"/>
    <property type="project" value="UniProtKB-SubCell"/>
</dbReference>
<dbReference type="EMBL" id="CM001022">
    <property type="protein sequence ID" value="EFQ23540.1"/>
    <property type="molecule type" value="Genomic_DNA"/>
</dbReference>
<protein>
    <recommendedName>
        <fullName evidence="2">Putative membrane protein insertion efficiency factor</fullName>
    </recommendedName>
</protein>
<comment type="function">
    <text evidence="2">Could be involved in insertion of integral membrane proteins into the membrane.</text>
</comment>
<dbReference type="OrthoDB" id="9801753at2"/>
<evidence type="ECO:0000256" key="2">
    <source>
        <dbReference type="HAMAP-Rule" id="MF_00386"/>
    </source>
</evidence>
<evidence type="ECO:0000256" key="3">
    <source>
        <dbReference type="SAM" id="MobiDB-lite"/>
    </source>
</evidence>
<dbReference type="Pfam" id="PF01809">
    <property type="entry name" value="YidD"/>
    <property type="match status" value="1"/>
</dbReference>
<dbReference type="STRING" id="584708.Apau_1113"/>
<feature type="region of interest" description="Disordered" evidence="3">
    <location>
        <begin position="61"/>
        <end position="84"/>
    </location>
</feature>
<dbReference type="PaxDb" id="584708-Apau_1113"/>
<dbReference type="eggNOG" id="COG0759">
    <property type="taxonomic scope" value="Bacteria"/>
</dbReference>
<reference evidence="4 5" key="1">
    <citation type="journal article" date="2010" name="Stand. Genomic Sci.">
        <title>Non-contiguous finished genome sequence of Aminomonas paucivorans type strain (GLU-3).</title>
        <authorList>
            <person name="Pitluck S."/>
            <person name="Yasawong M."/>
            <person name="Held B."/>
            <person name="Lapidus A."/>
            <person name="Nolan M."/>
            <person name="Copeland A."/>
            <person name="Lucas S."/>
            <person name="Del Rio T.G."/>
            <person name="Tice H."/>
            <person name="Cheng J.F."/>
            <person name="Chertkov O."/>
            <person name="Goodwin L."/>
            <person name="Tapia R."/>
            <person name="Han C."/>
            <person name="Liolios K."/>
            <person name="Ivanova N."/>
            <person name="Mavromatis K."/>
            <person name="Ovchinnikova G."/>
            <person name="Pati A."/>
            <person name="Chen A."/>
            <person name="Palaniappan K."/>
            <person name="Land M."/>
            <person name="Hauser L."/>
            <person name="Chang Y.J."/>
            <person name="Jeffries C.D."/>
            <person name="Pukall R."/>
            <person name="Spring S."/>
            <person name="Rohde M."/>
            <person name="Sikorski J."/>
            <person name="Goker M."/>
            <person name="Woyke T."/>
            <person name="Bristow J."/>
            <person name="Eisen J.A."/>
            <person name="Markowitz V."/>
            <person name="Hugenholtz P."/>
            <person name="Kyrpides N.C."/>
            <person name="Klenk H.P."/>
        </authorList>
    </citation>
    <scope>NUCLEOTIDE SEQUENCE [LARGE SCALE GENOMIC DNA]</scope>
    <source>
        <strain evidence="4 5">DSM 12260</strain>
    </source>
</reference>
<evidence type="ECO:0000256" key="1">
    <source>
        <dbReference type="ARBA" id="ARBA00022475"/>
    </source>
</evidence>
<accession>E3CXH4</accession>
<dbReference type="InterPro" id="IPR002696">
    <property type="entry name" value="Membr_insert_effic_factor_YidD"/>
</dbReference>
<name>E3CXH4_9BACT</name>
<dbReference type="RefSeq" id="WP_006300735.1">
    <property type="nucleotide sequence ID" value="NZ_CM001022.1"/>
</dbReference>
<evidence type="ECO:0000313" key="4">
    <source>
        <dbReference type="EMBL" id="EFQ23540.1"/>
    </source>
</evidence>
<proteinExistence type="inferred from homology"/>
<organism evidence="4 5">
    <name type="scientific">Aminomonas paucivorans DSM 12260</name>
    <dbReference type="NCBI Taxonomy" id="584708"/>
    <lineage>
        <taxon>Bacteria</taxon>
        <taxon>Thermotogati</taxon>
        <taxon>Synergistota</taxon>
        <taxon>Synergistia</taxon>
        <taxon>Synergistales</taxon>
        <taxon>Synergistaceae</taxon>
        <taxon>Aminomonas</taxon>
    </lineage>
</organism>
<dbReference type="SMART" id="SM01234">
    <property type="entry name" value="Haemolytic"/>
    <property type="match status" value="1"/>
</dbReference>
<evidence type="ECO:0000313" key="5">
    <source>
        <dbReference type="Proteomes" id="UP000005096"/>
    </source>
</evidence>
<dbReference type="PANTHER" id="PTHR33383">
    <property type="entry name" value="MEMBRANE PROTEIN INSERTION EFFICIENCY FACTOR-RELATED"/>
    <property type="match status" value="1"/>
</dbReference>